<evidence type="ECO:0000313" key="9">
    <source>
        <dbReference type="EMBL" id="QRC98663.1"/>
    </source>
</evidence>
<dbReference type="Proteomes" id="UP000663193">
    <property type="component" value="Chromosome 8"/>
</dbReference>
<gene>
    <name evidence="9" type="ORF">JI435_047090</name>
</gene>
<dbReference type="EMBL" id="CP069030">
    <property type="protein sequence ID" value="QRC98663.1"/>
    <property type="molecule type" value="Genomic_DNA"/>
</dbReference>
<dbReference type="Pfam" id="PF07034">
    <property type="entry name" value="ORC3_N"/>
    <property type="match status" value="1"/>
</dbReference>
<evidence type="ECO:0000256" key="6">
    <source>
        <dbReference type="SAM" id="MobiDB-lite"/>
    </source>
</evidence>
<dbReference type="Pfam" id="PF18137">
    <property type="entry name" value="WHD_ORC"/>
    <property type="match status" value="1"/>
</dbReference>
<evidence type="ECO:0000256" key="2">
    <source>
        <dbReference type="ARBA" id="ARBA00010977"/>
    </source>
</evidence>
<dbReference type="CDD" id="cd20704">
    <property type="entry name" value="Orc3"/>
    <property type="match status" value="1"/>
</dbReference>
<evidence type="ECO:0000259" key="8">
    <source>
        <dbReference type="Pfam" id="PF18137"/>
    </source>
</evidence>
<keyword evidence="5" id="KW-0539">Nucleus</keyword>
<dbReference type="InterPro" id="IPR020795">
    <property type="entry name" value="ORC3"/>
</dbReference>
<evidence type="ECO:0000256" key="4">
    <source>
        <dbReference type="ARBA" id="ARBA00023125"/>
    </source>
</evidence>
<evidence type="ECO:0000256" key="3">
    <source>
        <dbReference type="ARBA" id="ARBA00022705"/>
    </source>
</evidence>
<dbReference type="InterPro" id="IPR045667">
    <property type="entry name" value="ORC3_N"/>
</dbReference>
<evidence type="ECO:0000313" key="10">
    <source>
        <dbReference type="Proteomes" id="UP000663193"/>
    </source>
</evidence>
<feature type="compositionally biased region" description="Basic and acidic residues" evidence="6">
    <location>
        <begin position="14"/>
        <end position="29"/>
    </location>
</feature>
<keyword evidence="3" id="KW-0235">DNA replication</keyword>
<feature type="domain" description="Origin recognition complex subunit 3 N-terminal" evidence="7">
    <location>
        <begin position="4"/>
        <end position="307"/>
    </location>
</feature>
<reference evidence="10" key="1">
    <citation type="journal article" date="2021" name="BMC Genomics">
        <title>Chromosome-level genome assembly and manually-curated proteome of model necrotroph Parastagonospora nodorum Sn15 reveals a genome-wide trove of candidate effector homologs, and redundancy of virulence-related functions within an accessory chromosome.</title>
        <authorList>
            <person name="Bertazzoni S."/>
            <person name="Jones D.A.B."/>
            <person name="Phan H.T."/>
            <person name="Tan K.-C."/>
            <person name="Hane J.K."/>
        </authorList>
    </citation>
    <scope>NUCLEOTIDE SEQUENCE [LARGE SCALE GENOMIC DNA]</scope>
    <source>
        <strain evidence="10">SN15 / ATCC MYA-4574 / FGSC 10173)</strain>
    </source>
</reference>
<accession>A0A7U2F4P5</accession>
<dbReference type="GO" id="GO:0006260">
    <property type="term" value="P:DNA replication"/>
    <property type="evidence" value="ECO:0007669"/>
    <property type="project" value="UniProtKB-KW"/>
</dbReference>
<feature type="domain" description="Origin recognition complex subunit 3 winged helix C-terminal" evidence="8">
    <location>
        <begin position="559"/>
        <end position="665"/>
    </location>
</feature>
<keyword evidence="4" id="KW-0238">DNA-binding</keyword>
<proteinExistence type="inferred from homology"/>
<keyword evidence="10" id="KW-1185">Reference proteome</keyword>
<dbReference type="GO" id="GO:0005664">
    <property type="term" value="C:nuclear origin of replication recognition complex"/>
    <property type="evidence" value="ECO:0007669"/>
    <property type="project" value="InterPro"/>
</dbReference>
<dbReference type="OMA" id="YCLMEHY"/>
<dbReference type="GO" id="GO:0003677">
    <property type="term" value="F:DNA binding"/>
    <property type="evidence" value="ECO:0007669"/>
    <property type="project" value="UniProtKB-KW"/>
</dbReference>
<evidence type="ECO:0000256" key="5">
    <source>
        <dbReference type="ARBA" id="ARBA00023242"/>
    </source>
</evidence>
<dbReference type="PANTHER" id="PTHR12748">
    <property type="entry name" value="ORIGIN RECOGNITION COMPLEX SUBUNIT 3"/>
    <property type="match status" value="1"/>
</dbReference>
<dbReference type="AlphaFoldDB" id="A0A7U2F4P5"/>
<feature type="region of interest" description="Disordered" evidence="6">
    <location>
        <begin position="10"/>
        <end position="30"/>
    </location>
</feature>
<dbReference type="VEuPathDB" id="FungiDB:JI435_047090"/>
<sequence>MQHQRCYIYEPPQTEERASKRQRTSKYDPHAQLPVRLQAYRDVWSQQEERITNTLDTADSAVQQNIVNFISAASASPDETKFAIPTGLIIAGPSIASHGPFFKRLGQRIKNDTDSTYVVLTSAESPNLKTLLKNLIKKVTSHVEDDDEDDMDRPSTSSRHGPKLLNYDLGHVQEWRKKNRVSSIVVALQDSEAFDAALLADIVDLFHSWLDRLPFVLLFGIATSAESFEDRLSGKSMRYLEGEKFDVTQSDEIIEELFKATVANTNVRLHIGPTICRRMLDRQKDHVQNVQDFCDGLKYAYMSHFYACYPSIFFRRDIALSDFPADAFEAVRNLPSFRRMIEEKLENGEALNVHVLLETDENLFLEIARSLRNGSQALSTLSHASQVLFSIRAALQMSPTVRFSSIWTRAASGDMAGSPLLRETMLSVKKIPSDKFVELLAAMTSLQGEYFSMELSPFQKELNSLVEKNDASTPLRTQHDVRNDSLRTTVVAQKVLLSKHKAALSEQDKAYSDLVGRFHDELDAYFASAFIDPQTLFLSEVLIYDLKSPHTEVFQPKPRFAIERALASPHDYLGCECCSGVEGNEAALSATQPATAIVYQMYLESGALMNVSDLWQAFNAIAGTGDEDDESKTMALFQRALAELKFLGLLKPSRKKTDHVSKIMWKGL</sequence>
<evidence type="ECO:0008006" key="11">
    <source>
        <dbReference type="Google" id="ProtNLM"/>
    </source>
</evidence>
<dbReference type="InterPro" id="IPR040855">
    <property type="entry name" value="ORC_WH_C"/>
</dbReference>
<protein>
    <recommendedName>
        <fullName evidence="11">Origin recognition complex subunit</fullName>
    </recommendedName>
</protein>
<comment type="similarity">
    <text evidence="2">Belongs to the ORC3 family.</text>
</comment>
<organism evidence="9 10">
    <name type="scientific">Phaeosphaeria nodorum (strain SN15 / ATCC MYA-4574 / FGSC 10173)</name>
    <name type="common">Glume blotch fungus</name>
    <name type="synonym">Parastagonospora nodorum</name>
    <dbReference type="NCBI Taxonomy" id="321614"/>
    <lineage>
        <taxon>Eukaryota</taxon>
        <taxon>Fungi</taxon>
        <taxon>Dikarya</taxon>
        <taxon>Ascomycota</taxon>
        <taxon>Pezizomycotina</taxon>
        <taxon>Dothideomycetes</taxon>
        <taxon>Pleosporomycetidae</taxon>
        <taxon>Pleosporales</taxon>
        <taxon>Pleosporineae</taxon>
        <taxon>Phaeosphaeriaceae</taxon>
        <taxon>Parastagonospora</taxon>
    </lineage>
</organism>
<dbReference type="OrthoDB" id="10265211at2759"/>
<name>A0A7U2F4P5_PHANO</name>
<evidence type="ECO:0000256" key="1">
    <source>
        <dbReference type="ARBA" id="ARBA00004123"/>
    </source>
</evidence>
<dbReference type="PANTHER" id="PTHR12748:SF0">
    <property type="entry name" value="ORIGIN RECOGNITION COMPLEX SUBUNIT 3"/>
    <property type="match status" value="1"/>
</dbReference>
<comment type="subcellular location">
    <subcellularLocation>
        <location evidence="1">Nucleus</location>
    </subcellularLocation>
</comment>
<evidence type="ECO:0000259" key="7">
    <source>
        <dbReference type="Pfam" id="PF07034"/>
    </source>
</evidence>